<feature type="domain" description="HTH cro/C1-type" evidence="1">
    <location>
        <begin position="7"/>
        <end position="61"/>
    </location>
</feature>
<dbReference type="Gene3D" id="1.10.260.40">
    <property type="entry name" value="lambda repressor-like DNA-binding domains"/>
    <property type="match status" value="1"/>
</dbReference>
<keyword evidence="3" id="KW-1185">Reference proteome</keyword>
<dbReference type="RefSeq" id="WP_014025135.1">
    <property type="nucleotide sequence ID" value="NC_017490.1"/>
</dbReference>
<dbReference type="InterPro" id="IPR010982">
    <property type="entry name" value="Lambda_DNA-bd_dom_sf"/>
</dbReference>
<dbReference type="HOGENOM" id="CLU_1600608_0_0_9"/>
<dbReference type="AlphaFoldDB" id="F9VEX6"/>
<dbReference type="EMBL" id="AP009333">
    <property type="protein sequence ID" value="BAK60877.1"/>
    <property type="molecule type" value="Genomic_DNA"/>
</dbReference>
<evidence type="ECO:0000313" key="3">
    <source>
        <dbReference type="Proteomes" id="UP000008520"/>
    </source>
</evidence>
<dbReference type="GO" id="GO:0003677">
    <property type="term" value="F:DNA binding"/>
    <property type="evidence" value="ECO:0007669"/>
    <property type="project" value="InterPro"/>
</dbReference>
<evidence type="ECO:0000259" key="1">
    <source>
        <dbReference type="PROSITE" id="PS50943"/>
    </source>
</evidence>
<dbReference type="InterPro" id="IPR001387">
    <property type="entry name" value="Cro/C1-type_HTH"/>
</dbReference>
<dbReference type="PROSITE" id="PS50943">
    <property type="entry name" value="HTH_CROC1"/>
    <property type="match status" value="1"/>
</dbReference>
<reference evidence="2 3" key="1">
    <citation type="journal article" date="2011" name="PLoS ONE">
        <title>Complete genome sequence and comparative analysis of the fish pathogen Lactococcus garvieae.</title>
        <authorList>
            <person name="Morita H."/>
            <person name="Toh H."/>
            <person name="Oshima K."/>
            <person name="Yoshizaki M."/>
            <person name="Kawanishi M."/>
            <person name="Nakaya K."/>
            <person name="Suzuki T."/>
            <person name="Miyauchi E."/>
            <person name="Ishii Y."/>
            <person name="Tanabe S."/>
            <person name="Murakami M."/>
            <person name="Hattori M."/>
        </authorList>
    </citation>
    <scope>NUCLEOTIDE SEQUENCE [LARGE SCALE GENOMIC DNA]</scope>
    <source>
        <strain evidence="2 3">Lg2</strain>
    </source>
</reference>
<dbReference type="SUPFAM" id="SSF47413">
    <property type="entry name" value="lambda repressor-like DNA-binding domains"/>
    <property type="match status" value="1"/>
</dbReference>
<protein>
    <submittedName>
        <fullName evidence="2">Putative repressor protein</fullName>
    </submittedName>
</protein>
<accession>F9VEX6</accession>
<evidence type="ECO:0000313" key="2">
    <source>
        <dbReference type="EMBL" id="BAK60877.1"/>
    </source>
</evidence>
<dbReference type="CDD" id="cd00093">
    <property type="entry name" value="HTH_XRE"/>
    <property type="match status" value="1"/>
</dbReference>
<organism evidence="2 3">
    <name type="scientific">Lactococcus garvieae (strain Lg2)</name>
    <name type="common">Enterococcus seriolicida</name>
    <dbReference type="NCBI Taxonomy" id="420890"/>
    <lineage>
        <taxon>Bacteria</taxon>
        <taxon>Bacillati</taxon>
        <taxon>Bacillota</taxon>
        <taxon>Bacilli</taxon>
        <taxon>Lactobacillales</taxon>
        <taxon>Streptococcaceae</taxon>
        <taxon>Lactococcus</taxon>
    </lineage>
</organism>
<proteinExistence type="predicted"/>
<dbReference type="KEGG" id="lgv:LCGL_1417"/>
<gene>
    <name evidence="2" type="ordered locus">LCGL_1417</name>
</gene>
<dbReference type="PATRIC" id="fig|420890.5.peg.1399"/>
<name>F9VEX6_LACGL</name>
<sequence length="166" mass="19528">MSFYEGLKLLAKEKNVSFAQIEKDVGLARNSLYNYKDKAKNPTSKWILSLASYFEVSTDYLLGKPVKNTIRLIDFLNILNSRNENLDVKLYCFESNIEISPLTFKEGKLLFSSFDFCLKDDYWFGFENLKADIISKTEEWHNREVVLVDTYPRNRVSGEWWLIVIR</sequence>
<dbReference type="STRING" id="420890.LCGL_1417"/>
<dbReference type="Proteomes" id="UP000008520">
    <property type="component" value="Chromosome"/>
</dbReference>